<evidence type="ECO:0000313" key="3">
    <source>
        <dbReference type="EMBL" id="NFF89644.1"/>
    </source>
</evidence>
<accession>A0A0M1M1Y1</accession>
<reference evidence="5 6" key="1">
    <citation type="submission" date="2019-04" db="EMBL/GenBank/DDBJ databases">
        <title>Genome sequencing of Clostridium botulinum Groups I-IV and Clostridium butyricum.</title>
        <authorList>
            <person name="Brunt J."/>
            <person name="Van Vliet A.H.M."/>
            <person name="Stringer S.C."/>
            <person name="Carter A.T."/>
            <person name="Peck M.W."/>
        </authorList>
    </citation>
    <scope>NUCLEOTIDE SEQUENCE [LARGE SCALE GENOMIC DNA]</scope>
    <source>
        <strain evidence="3 6">1605</strain>
        <strain evidence="4 5">CB-K-33E</strain>
    </source>
</reference>
<dbReference type="AlphaFoldDB" id="A0A0M1M1Y1"/>
<organism evidence="3 6">
    <name type="scientific">Clostridium botulinum</name>
    <dbReference type="NCBI Taxonomy" id="1491"/>
    <lineage>
        <taxon>Bacteria</taxon>
        <taxon>Bacillati</taxon>
        <taxon>Bacillota</taxon>
        <taxon>Clostridia</taxon>
        <taxon>Eubacteriales</taxon>
        <taxon>Clostridiaceae</taxon>
        <taxon>Clostridium</taxon>
    </lineage>
</organism>
<evidence type="ECO:0000313" key="4">
    <source>
        <dbReference type="EMBL" id="NFN36918.1"/>
    </source>
</evidence>
<evidence type="ECO:0000259" key="1">
    <source>
        <dbReference type="Pfam" id="PF05598"/>
    </source>
</evidence>
<gene>
    <name evidence="3" type="ORF">FC774_17685</name>
    <name evidence="4" type="ORF">FDB51_17845</name>
</gene>
<evidence type="ECO:0000313" key="5">
    <source>
        <dbReference type="Proteomes" id="UP000473681"/>
    </source>
</evidence>
<dbReference type="RefSeq" id="WP_053342863.1">
    <property type="nucleotide sequence ID" value="NZ_LFPA01000197.1"/>
</dbReference>
<dbReference type="PANTHER" id="PTHR33408:SF2">
    <property type="entry name" value="TRANSPOSASE DDE DOMAIN-CONTAINING PROTEIN"/>
    <property type="match status" value="1"/>
</dbReference>
<dbReference type="EMBL" id="SWVK01000048">
    <property type="protein sequence ID" value="NFN36918.1"/>
    <property type="molecule type" value="Genomic_DNA"/>
</dbReference>
<dbReference type="InterPro" id="IPR025668">
    <property type="entry name" value="Tnp_DDE_dom"/>
</dbReference>
<sequence>MQKQKSYTKDYNEFNENYQLILPLNLENLILEDDSVRLLSHILEGLNYTKLYKAYSSIGRKPAVEPKIMFKIISYAYSQNIYSSRKIEKACKRDINFKWLLQGYKAPDHATINRFRKDYLSNEVIEDLFYQQVKYLAEQNEILFENVFIDGTKIEANANRYTFVWKKSIYKNEEKMFNKIVALIEDVNVEELKNFIIGKETLIENIDAILDWLSLQKQNRNIEFVHGIGKRKSKIQKWTEQLIEYKQRQEKYDSSKKILSKRNSYSKTDTDATFMHMKDDHMRNGQLKPGYNVQIAVESEYVTGVGIFQDRNDIATLIPMLNNMQEKLGRKHLNVIADSGYESEENYLFLESNNQIPYIKPQTYEKWKKRSFKNDISKRENMQYNSETDTYTCHNGKKLKPFSIIHRKSSSGYEAQVTVYECESCDNCSHKAKCTKAKANRKMQVSKTFVEKREVSYKNITTEKGAKLRMNRSIQVEGAFGVLKSDYEFNRFLTRGKNSVKTEFILLCFGFNINKLHSKIQNERTQKHLHELKTSA</sequence>
<feature type="domain" description="Transposase InsH N-terminal" evidence="1">
    <location>
        <begin position="25"/>
        <end position="117"/>
    </location>
</feature>
<name>A0A0M1M1Y1_CLOBO</name>
<dbReference type="NCBIfam" id="NF033551">
    <property type="entry name" value="transpos_IS1182"/>
    <property type="match status" value="1"/>
</dbReference>
<dbReference type="Pfam" id="PF13751">
    <property type="entry name" value="DDE_Tnp_1_6"/>
    <property type="match status" value="1"/>
</dbReference>
<dbReference type="EMBL" id="SWOV01000106">
    <property type="protein sequence ID" value="NFF89644.1"/>
    <property type="molecule type" value="Genomic_DNA"/>
</dbReference>
<evidence type="ECO:0000313" key="6">
    <source>
        <dbReference type="Proteomes" id="UP000476820"/>
    </source>
</evidence>
<dbReference type="Pfam" id="PF05598">
    <property type="entry name" value="DUF772"/>
    <property type="match status" value="1"/>
</dbReference>
<dbReference type="InterPro" id="IPR008490">
    <property type="entry name" value="Transposase_InsH_N"/>
</dbReference>
<dbReference type="Proteomes" id="UP000473681">
    <property type="component" value="Unassembled WGS sequence"/>
</dbReference>
<dbReference type="Proteomes" id="UP000476820">
    <property type="component" value="Unassembled WGS sequence"/>
</dbReference>
<evidence type="ECO:0000259" key="2">
    <source>
        <dbReference type="Pfam" id="PF13751"/>
    </source>
</evidence>
<proteinExistence type="predicted"/>
<comment type="caution">
    <text evidence="3">The sequence shown here is derived from an EMBL/GenBank/DDBJ whole genome shotgun (WGS) entry which is preliminary data.</text>
</comment>
<feature type="domain" description="Transposase DDE" evidence="2">
    <location>
        <begin position="392"/>
        <end position="517"/>
    </location>
</feature>
<dbReference type="PANTHER" id="PTHR33408">
    <property type="entry name" value="TRANSPOSASE"/>
    <property type="match status" value="1"/>
</dbReference>
<dbReference type="OrthoDB" id="9789070at2"/>
<dbReference type="InterPro" id="IPR047629">
    <property type="entry name" value="IS1182_transpos"/>
</dbReference>
<protein>
    <submittedName>
        <fullName evidence="3">IS1182 family transposase</fullName>
    </submittedName>
</protein>